<sequence>MDAIRRLLILKLDLRDEMREVDTLRQIVAQTAAGLVSVQVADCEQPEAMIAAVTDGKPDWVHIVGRSDDQQLIFAGGKQENQKMDRIHLVRNLRETAPTLTLITLNSKLDNRDLGNMGQLYAMLGMEQGYNPLASRLFMPRFYANICSGLPLASAAKAAMEAMQQEVVQHGGIPSMCFSHTIDPETFAFLPRETVMN</sequence>
<proteinExistence type="predicted"/>
<dbReference type="Proteomes" id="UP000322917">
    <property type="component" value="Unassembled WGS sequence"/>
</dbReference>
<reference evidence="1 2" key="1">
    <citation type="submission" date="2016-11" db="EMBL/GenBank/DDBJ databases">
        <authorList>
            <person name="Varghese N."/>
            <person name="Submissions S."/>
        </authorList>
    </citation>
    <scope>NUCLEOTIDE SEQUENCE [LARGE SCALE GENOMIC DNA]</scope>
    <source>
        <strain evidence="1 2">DSM 15287</strain>
    </source>
</reference>
<dbReference type="OrthoDB" id="1681117at2"/>
<dbReference type="RefSeq" id="WP_149735649.1">
    <property type="nucleotide sequence ID" value="NZ_FQZD01000030.1"/>
</dbReference>
<evidence type="ECO:0000313" key="2">
    <source>
        <dbReference type="Proteomes" id="UP000322917"/>
    </source>
</evidence>
<name>A0A1M6KYC0_9FIRM</name>
<accession>A0A1M6KYC0</accession>
<keyword evidence="2" id="KW-1185">Reference proteome</keyword>
<dbReference type="AlphaFoldDB" id="A0A1M6KYC0"/>
<gene>
    <name evidence="1" type="ORF">SAMN02745170_02982</name>
</gene>
<evidence type="ECO:0000313" key="1">
    <source>
        <dbReference type="EMBL" id="SHJ63889.1"/>
    </source>
</evidence>
<protein>
    <submittedName>
        <fullName evidence="1">Uncharacterized protein</fullName>
    </submittedName>
</protein>
<organism evidence="1 2">
    <name type="scientific">Propionispora hippei DSM 15287</name>
    <dbReference type="NCBI Taxonomy" id="1123003"/>
    <lineage>
        <taxon>Bacteria</taxon>
        <taxon>Bacillati</taxon>
        <taxon>Bacillota</taxon>
        <taxon>Negativicutes</taxon>
        <taxon>Selenomonadales</taxon>
        <taxon>Sporomusaceae</taxon>
        <taxon>Propionispora</taxon>
    </lineage>
</organism>
<dbReference type="EMBL" id="FQZD01000030">
    <property type="protein sequence ID" value="SHJ63889.1"/>
    <property type="molecule type" value="Genomic_DNA"/>
</dbReference>